<dbReference type="GO" id="GO:0140359">
    <property type="term" value="F:ABC-type transporter activity"/>
    <property type="evidence" value="ECO:0007669"/>
    <property type="project" value="InterPro"/>
</dbReference>
<dbReference type="GO" id="GO:0016020">
    <property type="term" value="C:membrane"/>
    <property type="evidence" value="ECO:0007669"/>
    <property type="project" value="InterPro"/>
</dbReference>
<dbReference type="SMART" id="SM00382">
    <property type="entry name" value="AAA"/>
    <property type="match status" value="1"/>
</dbReference>
<feature type="transmembrane region" description="Helical" evidence="8">
    <location>
        <begin position="250"/>
        <end position="273"/>
    </location>
</feature>
<dbReference type="InterPro" id="IPR027417">
    <property type="entry name" value="P-loop_NTPase"/>
</dbReference>
<sequence>MSLPYFTSTRQGKIAFATVIALTLLNSGVSVAFSYVGRDFYSALSSKDPEQFNEMLLKFSAALTLGVPVSVFYRYQREKLSLEWREWMTTRVLDLYFSNGVYYGVERGGMVDNPDQRIAEDVKSFTAFSLTLFITAVTSVIDLASFSAILYSIKPSLFLDIFAYALFGTVSTSYIGRRLGGLNFEQLKKEADFRYALVRVRENAEGIAFYEGEDTEGGEVGERLGRVVENTGDVIKAQRNLEFFTTAYRYLIQVLPVSVVAPLFFAGTIPLGVVTQSTSAFNHILSDLSVIVNQFESLSLFSAGIGRLKEFLDEVQRQDGERDGVGILQLANATTAAATTTDAGGKSHQPQQGRINLHTDQSIANDPTSILEFSNVTVSTPDLQRTLVTSLDLVVPPLSHLLIVGNSGAGKSSLLRCVAGLWTSGDGTITRPPNGDCFFLPQKPYCPLGNLREQVLYPSFTNATDEEVLDILAKVDLKSLASRVGKGDEHLGLQTTLDWSNTLSLGEQQRLSFARLLMNKPKIAILDEATSALDVNSEKIMYEAVGKVPGITYVSVGHRPSLVEYHDVKLRLMGEGDWQVERRGEVEKSGGTWGMNP</sequence>
<evidence type="ECO:0000256" key="6">
    <source>
        <dbReference type="ARBA" id="ARBA00022989"/>
    </source>
</evidence>
<evidence type="ECO:0000259" key="10">
    <source>
        <dbReference type="PROSITE" id="PS50929"/>
    </source>
</evidence>
<dbReference type="InterPro" id="IPR003593">
    <property type="entry name" value="AAA+_ATPase"/>
</dbReference>
<feature type="transmembrane region" description="Helical" evidence="8">
    <location>
        <begin position="157"/>
        <end position="176"/>
    </location>
</feature>
<accession>A0A9W7GPC0</accession>
<keyword evidence="12" id="KW-1185">Reference proteome</keyword>
<evidence type="ECO:0000256" key="2">
    <source>
        <dbReference type="ARBA" id="ARBA00022448"/>
    </source>
</evidence>
<dbReference type="PROSITE" id="PS50929">
    <property type="entry name" value="ABC_TM1F"/>
    <property type="match status" value="1"/>
</dbReference>
<evidence type="ECO:0000256" key="3">
    <source>
        <dbReference type="ARBA" id="ARBA00022692"/>
    </source>
</evidence>
<dbReference type="PANTHER" id="PTHR11384">
    <property type="entry name" value="ATP-BINDING CASSETTE, SUB-FAMILY D MEMBER"/>
    <property type="match status" value="1"/>
</dbReference>
<keyword evidence="4" id="KW-0547">Nucleotide-binding</keyword>
<dbReference type="InterPro" id="IPR050835">
    <property type="entry name" value="ABC_transporter_sub-D"/>
</dbReference>
<comment type="similarity">
    <text evidence="1">Belongs to the ABC transporter superfamily. ABCD family. Peroxisomal fatty acyl CoA transporter (TC 3.A.1.203) subfamily.</text>
</comment>
<dbReference type="Pfam" id="PF06472">
    <property type="entry name" value="ABC_membrane_2"/>
    <property type="match status" value="1"/>
</dbReference>
<keyword evidence="3 8" id="KW-0812">Transmembrane</keyword>
<evidence type="ECO:0000256" key="1">
    <source>
        <dbReference type="ARBA" id="ARBA00008575"/>
    </source>
</evidence>
<dbReference type="PROSITE" id="PS00211">
    <property type="entry name" value="ABC_TRANSPORTER_1"/>
    <property type="match status" value="1"/>
</dbReference>
<feature type="transmembrane region" description="Helical" evidence="8">
    <location>
        <begin position="127"/>
        <end position="151"/>
    </location>
</feature>
<gene>
    <name evidence="11" type="ORF">TrCOL_g446</name>
</gene>
<keyword evidence="2" id="KW-0813">Transport</keyword>
<evidence type="ECO:0000259" key="9">
    <source>
        <dbReference type="PROSITE" id="PS50893"/>
    </source>
</evidence>
<protein>
    <recommendedName>
        <fullName evidence="13">ATP-binding cassette transporter</fullName>
    </recommendedName>
</protein>
<evidence type="ECO:0000256" key="8">
    <source>
        <dbReference type="SAM" id="Phobius"/>
    </source>
</evidence>
<dbReference type="InterPro" id="IPR011527">
    <property type="entry name" value="ABC1_TM_dom"/>
</dbReference>
<dbReference type="Gene3D" id="1.20.1560.10">
    <property type="entry name" value="ABC transporter type 1, transmembrane domain"/>
    <property type="match status" value="1"/>
</dbReference>
<dbReference type="AlphaFoldDB" id="A0A9W7GPC0"/>
<evidence type="ECO:0000256" key="4">
    <source>
        <dbReference type="ARBA" id="ARBA00022741"/>
    </source>
</evidence>
<evidence type="ECO:0000256" key="7">
    <source>
        <dbReference type="ARBA" id="ARBA00023136"/>
    </source>
</evidence>
<comment type="caution">
    <text evidence="11">The sequence shown here is derived from an EMBL/GenBank/DDBJ whole genome shotgun (WGS) entry which is preliminary data.</text>
</comment>
<dbReference type="InterPro" id="IPR003439">
    <property type="entry name" value="ABC_transporter-like_ATP-bd"/>
</dbReference>
<dbReference type="GO" id="GO:0005524">
    <property type="term" value="F:ATP binding"/>
    <property type="evidence" value="ECO:0007669"/>
    <property type="project" value="UniProtKB-KW"/>
</dbReference>
<evidence type="ECO:0000256" key="5">
    <source>
        <dbReference type="ARBA" id="ARBA00022840"/>
    </source>
</evidence>
<dbReference type="Gene3D" id="3.40.50.300">
    <property type="entry name" value="P-loop containing nucleotide triphosphate hydrolases"/>
    <property type="match status" value="1"/>
</dbReference>
<keyword evidence="6 8" id="KW-1133">Transmembrane helix</keyword>
<keyword evidence="7 8" id="KW-0472">Membrane</keyword>
<dbReference type="GO" id="GO:0016887">
    <property type="term" value="F:ATP hydrolysis activity"/>
    <property type="evidence" value="ECO:0007669"/>
    <property type="project" value="InterPro"/>
</dbReference>
<proteinExistence type="inferred from homology"/>
<dbReference type="SUPFAM" id="SSF90123">
    <property type="entry name" value="ABC transporter transmembrane region"/>
    <property type="match status" value="1"/>
</dbReference>
<dbReference type="PANTHER" id="PTHR11384:SF59">
    <property type="entry name" value="LYSOSOMAL COBALAMIN TRANSPORTER ABCD4"/>
    <property type="match status" value="1"/>
</dbReference>
<evidence type="ECO:0008006" key="13">
    <source>
        <dbReference type="Google" id="ProtNLM"/>
    </source>
</evidence>
<dbReference type="CDD" id="cd03223">
    <property type="entry name" value="ABCD_peroxisomal_ALDP"/>
    <property type="match status" value="1"/>
</dbReference>
<name>A0A9W7GPC0_9STRA</name>
<dbReference type="EMBL" id="BRYA01000410">
    <property type="protein sequence ID" value="GMI48589.1"/>
    <property type="molecule type" value="Genomic_DNA"/>
</dbReference>
<reference evidence="12" key="1">
    <citation type="journal article" date="2023" name="Commun. Biol.">
        <title>Genome analysis of Parmales, the sister group of diatoms, reveals the evolutionary specialization of diatoms from phago-mixotrophs to photoautotrophs.</title>
        <authorList>
            <person name="Ban H."/>
            <person name="Sato S."/>
            <person name="Yoshikawa S."/>
            <person name="Yamada K."/>
            <person name="Nakamura Y."/>
            <person name="Ichinomiya M."/>
            <person name="Sato N."/>
            <person name="Blanc-Mathieu R."/>
            <person name="Endo H."/>
            <person name="Kuwata A."/>
            <person name="Ogata H."/>
        </authorList>
    </citation>
    <scope>NUCLEOTIDE SEQUENCE [LARGE SCALE GENOMIC DNA]</scope>
</reference>
<dbReference type="PROSITE" id="PS50893">
    <property type="entry name" value="ABC_TRANSPORTER_2"/>
    <property type="match status" value="1"/>
</dbReference>
<evidence type="ECO:0000313" key="11">
    <source>
        <dbReference type="EMBL" id="GMI48589.1"/>
    </source>
</evidence>
<dbReference type="InterPro" id="IPR017871">
    <property type="entry name" value="ABC_transporter-like_CS"/>
</dbReference>
<dbReference type="SUPFAM" id="SSF52540">
    <property type="entry name" value="P-loop containing nucleoside triphosphate hydrolases"/>
    <property type="match status" value="1"/>
</dbReference>
<dbReference type="Proteomes" id="UP001165065">
    <property type="component" value="Unassembled WGS sequence"/>
</dbReference>
<dbReference type="OrthoDB" id="422637at2759"/>
<feature type="domain" description="ABC transporter" evidence="9">
    <location>
        <begin position="371"/>
        <end position="592"/>
    </location>
</feature>
<evidence type="ECO:0000313" key="12">
    <source>
        <dbReference type="Proteomes" id="UP001165065"/>
    </source>
</evidence>
<dbReference type="InterPro" id="IPR036640">
    <property type="entry name" value="ABC1_TM_sf"/>
</dbReference>
<organism evidence="11 12">
    <name type="scientific">Triparma columacea</name>
    <dbReference type="NCBI Taxonomy" id="722753"/>
    <lineage>
        <taxon>Eukaryota</taxon>
        <taxon>Sar</taxon>
        <taxon>Stramenopiles</taxon>
        <taxon>Ochrophyta</taxon>
        <taxon>Bolidophyceae</taxon>
        <taxon>Parmales</taxon>
        <taxon>Triparmaceae</taxon>
        <taxon>Triparma</taxon>
    </lineage>
</organism>
<keyword evidence="5" id="KW-0067">ATP-binding</keyword>
<dbReference type="Pfam" id="PF00005">
    <property type="entry name" value="ABC_tran"/>
    <property type="match status" value="1"/>
</dbReference>
<feature type="domain" description="ABC transmembrane type-1" evidence="10">
    <location>
        <begin position="17"/>
        <end position="300"/>
    </location>
</feature>